<dbReference type="SMART" id="SM00268">
    <property type="entry name" value="ACTIN"/>
    <property type="match status" value="1"/>
</dbReference>
<organism evidence="16 17">
    <name type="scientific">Candidozyma auris</name>
    <name type="common">Yeast</name>
    <name type="synonym">Candida auris</name>
    <dbReference type="NCBI Taxonomy" id="498019"/>
    <lineage>
        <taxon>Eukaryota</taxon>
        <taxon>Fungi</taxon>
        <taxon>Dikarya</taxon>
        <taxon>Ascomycota</taxon>
        <taxon>Saccharomycotina</taxon>
        <taxon>Pichiomycetes</taxon>
        <taxon>Metschnikowiaceae</taxon>
        <taxon>Candidozyma</taxon>
    </lineage>
</organism>
<evidence type="ECO:0000256" key="12">
    <source>
        <dbReference type="ARBA" id="ARBA00042445"/>
    </source>
</evidence>
<keyword evidence="5" id="KW-0010">Activator</keyword>
<evidence type="ECO:0000256" key="10">
    <source>
        <dbReference type="ARBA" id="ARBA00038661"/>
    </source>
</evidence>
<dbReference type="FunFam" id="3.30.420.40:FF:000203">
    <property type="entry name" value="Actin-related protein 4"/>
    <property type="match status" value="1"/>
</dbReference>
<dbReference type="VEuPathDB" id="FungiDB:CJJ07_003634"/>
<evidence type="ECO:0000256" key="3">
    <source>
        <dbReference type="ARBA" id="ARBA00022853"/>
    </source>
</evidence>
<dbReference type="GO" id="GO:0005634">
    <property type="term" value="C:nucleus"/>
    <property type="evidence" value="ECO:0007669"/>
    <property type="project" value="UniProtKB-SubCell"/>
</dbReference>
<evidence type="ECO:0000313" key="16">
    <source>
        <dbReference type="EMBL" id="KND98128.1"/>
    </source>
</evidence>
<name>A0A0L0NVU1_CANAR</name>
<evidence type="ECO:0000256" key="2">
    <source>
        <dbReference type="ARBA" id="ARBA00022763"/>
    </source>
</evidence>
<evidence type="ECO:0000256" key="13">
    <source>
        <dbReference type="ARBA" id="ARBA00053941"/>
    </source>
</evidence>
<evidence type="ECO:0000256" key="15">
    <source>
        <dbReference type="SAM" id="MobiDB-lite"/>
    </source>
</evidence>
<dbReference type="PANTHER" id="PTHR11937">
    <property type="entry name" value="ACTIN"/>
    <property type="match status" value="1"/>
</dbReference>
<evidence type="ECO:0000256" key="9">
    <source>
        <dbReference type="ARBA" id="ARBA00038320"/>
    </source>
</evidence>
<evidence type="ECO:0000256" key="1">
    <source>
        <dbReference type="ARBA" id="ARBA00004123"/>
    </source>
</evidence>
<dbReference type="InterPro" id="IPR004001">
    <property type="entry name" value="Actin_CS"/>
</dbReference>
<dbReference type="PROSITE" id="PS00432">
    <property type="entry name" value="ACTINS_2"/>
    <property type="match status" value="1"/>
</dbReference>
<dbReference type="Gene3D" id="3.30.420.40">
    <property type="match status" value="3"/>
</dbReference>
<dbReference type="Proteomes" id="UP000037122">
    <property type="component" value="Unassembled WGS sequence"/>
</dbReference>
<evidence type="ECO:0000313" key="17">
    <source>
        <dbReference type="Proteomes" id="UP000037122"/>
    </source>
</evidence>
<keyword evidence="6" id="KW-0804">Transcription</keyword>
<comment type="caution">
    <text evidence="16">The sequence shown here is derived from an EMBL/GenBank/DDBJ whole genome shotgun (WGS) entry which is preliminary data.</text>
</comment>
<protein>
    <recommendedName>
        <fullName evidence="11">Actin-related protein 4</fullName>
    </recommendedName>
    <alternativeName>
        <fullName evidence="12 14">Actin-like protein ARP4</fullName>
    </alternativeName>
</protein>
<dbReference type="GO" id="GO:0006325">
    <property type="term" value="P:chromatin organization"/>
    <property type="evidence" value="ECO:0007669"/>
    <property type="project" value="UniProtKB-KW"/>
</dbReference>
<keyword evidence="3" id="KW-0156">Chromatin regulator</keyword>
<keyword evidence="7" id="KW-0234">DNA repair</keyword>
<evidence type="ECO:0000256" key="4">
    <source>
        <dbReference type="ARBA" id="ARBA00023015"/>
    </source>
</evidence>
<dbReference type="InterPro" id="IPR004000">
    <property type="entry name" value="Actin"/>
</dbReference>
<dbReference type="VEuPathDB" id="FungiDB:CJJ09_001117"/>
<dbReference type="VEuPathDB" id="FungiDB:CJI97_003059"/>
<dbReference type="AlphaFoldDB" id="A0A0L0NVU1"/>
<proteinExistence type="inferred from homology"/>
<dbReference type="InterPro" id="IPR043129">
    <property type="entry name" value="ATPase_NBD"/>
</dbReference>
<keyword evidence="8" id="KW-0539">Nucleus</keyword>
<gene>
    <name evidence="16" type="ORF">QG37_05112</name>
</gene>
<evidence type="ECO:0000256" key="6">
    <source>
        <dbReference type="ARBA" id="ARBA00023163"/>
    </source>
</evidence>
<dbReference type="Pfam" id="PF00022">
    <property type="entry name" value="Actin"/>
    <property type="match status" value="1"/>
</dbReference>
<dbReference type="SUPFAM" id="SSF53067">
    <property type="entry name" value="Actin-like ATPase domain"/>
    <property type="match status" value="2"/>
</dbReference>
<dbReference type="GO" id="GO:0006281">
    <property type="term" value="P:DNA repair"/>
    <property type="evidence" value="ECO:0007669"/>
    <property type="project" value="UniProtKB-KW"/>
</dbReference>
<dbReference type="FunFam" id="3.30.420.40:FF:000058">
    <property type="entry name" value="Putative actin-related protein 5"/>
    <property type="match status" value="1"/>
</dbReference>
<reference evidence="17" key="1">
    <citation type="journal article" date="2015" name="BMC Genomics">
        <title>Draft genome of a commonly misdiagnosed multidrug resistant pathogen Candida auris.</title>
        <authorList>
            <person name="Chatterjee S."/>
            <person name="Alampalli S.V."/>
            <person name="Nageshan R.K."/>
            <person name="Chettiar S.T."/>
            <person name="Joshi S."/>
            <person name="Tatu U.S."/>
        </authorList>
    </citation>
    <scope>NUCLEOTIDE SEQUENCE [LARGE SCALE GENOMIC DNA]</scope>
    <source>
        <strain evidence="17">6684</strain>
    </source>
</reference>
<accession>A0A0L0NVU1</accession>
<dbReference type="Gene3D" id="3.90.640.10">
    <property type="entry name" value="Actin, Chain A, domain 4"/>
    <property type="match status" value="1"/>
</dbReference>
<keyword evidence="4" id="KW-0805">Transcription regulation</keyword>
<dbReference type="CDD" id="cd13395">
    <property type="entry name" value="ASKHA_NBD_Arp4_ACTL6-like"/>
    <property type="match status" value="1"/>
</dbReference>
<comment type="function">
    <text evidence="13">Chromatin interaction component of the NuA4 histone acetyltransferase complex which is involved in transcriptional activation of selected genes principally by acetylation of nucleosomal histone H4 and H2A. The NuA4 complex is also involved in DNA repair. Is required for NuA4 complex integrity. Component of the SWR1 complex which mediates the ATP-dependent exchange of histone H2A for the H2A variant HZT1 leading to transcriptional regulation of selected genes by chromatin remodeling. Component of the INO80 complex which remodels chromatin by shifting nucleosomes and is involved in DNA repair.</text>
</comment>
<comment type="subunit">
    <text evidence="10">Component of the NuA4 histone acetyltransferase complex, of the INO80 chromatin remodeling complex, and of the SWR1 chromatin remodeling complex.</text>
</comment>
<dbReference type="EMBL" id="LGST01000035">
    <property type="protein sequence ID" value="KND98128.1"/>
    <property type="molecule type" value="Genomic_DNA"/>
</dbReference>
<dbReference type="VEuPathDB" id="FungiDB:QG37_05112"/>
<comment type="similarity">
    <text evidence="9">Belongs to the actin family. ARP4 subfamily.</text>
</comment>
<evidence type="ECO:0000256" key="8">
    <source>
        <dbReference type="ARBA" id="ARBA00023242"/>
    </source>
</evidence>
<evidence type="ECO:0000256" key="7">
    <source>
        <dbReference type="ARBA" id="ARBA00023204"/>
    </source>
</evidence>
<keyword evidence="2" id="KW-0227">DNA damage</keyword>
<sequence>MSSSGNSGAVYGGDEINAIVLDAGSYTTRIGYAGDDYPKVIVPSCYAKTANNLKIFGHGMEYPRSNQEIIPIMKESLIQDWDGAIEQYRHYFNELLKVDYQEQPILITEPVWTDKEYRQKLVETFYELFNFPALYLARTPTCVSFQQGRSSCLVVDIGHDSVSVTPVVDGICLLRNSMKTHYSGQFLNDHIHNILKSKYPDVNMELKYRIKEKTPTVYPDAAKFTKREIPDKITTSFDDFQREKIYAEFKELMLEVPEKKMNSSNAQNAESIKEQYDDESEKRLFELPSGQSIEMGIDRFRLADTLFDPASYPFEDESLNEKYPANNGELDISSPYDDYRPLKRARKAGSSPSTPTPAPENGTTTKTARGLSQLITHAISSIDIDLRTSIAHNIIVTGGSSLIPRLTERLYNELLNSNPGLKIRLHALGNANERPNQAWIGGSVLASLGTFHQMWVSKAEYEEAGVDRILTQRFR</sequence>
<evidence type="ECO:0000256" key="11">
    <source>
        <dbReference type="ARBA" id="ARBA00041020"/>
    </source>
</evidence>
<feature type="region of interest" description="Disordered" evidence="15">
    <location>
        <begin position="317"/>
        <end position="366"/>
    </location>
</feature>
<evidence type="ECO:0000256" key="14">
    <source>
        <dbReference type="ARBA" id="ARBA00077253"/>
    </source>
</evidence>
<dbReference type="VEuPathDB" id="FungiDB:B9J08_002988"/>
<comment type="subcellular location">
    <subcellularLocation>
        <location evidence="1">Nucleus</location>
    </subcellularLocation>
</comment>
<dbReference type="VEuPathDB" id="FungiDB:CJI96_0000818"/>
<evidence type="ECO:0000256" key="5">
    <source>
        <dbReference type="ARBA" id="ARBA00023159"/>
    </source>
</evidence>